<name>A0A098VPP3_9MICR</name>
<dbReference type="EMBL" id="JMKJ01000455">
    <property type="protein sequence ID" value="KGG50905.1"/>
    <property type="molecule type" value="Genomic_DNA"/>
</dbReference>
<reference evidence="2 3" key="1">
    <citation type="submission" date="2014-04" db="EMBL/GenBank/DDBJ databases">
        <title>A new species of microsporidia sheds light on the evolution of extreme parasitism.</title>
        <authorList>
            <person name="Haag K.L."/>
            <person name="James T.Y."/>
            <person name="Larsson R."/>
            <person name="Schaer T.M."/>
            <person name="Refardt D."/>
            <person name="Pombert J.-F."/>
            <person name="Ebert D."/>
        </authorList>
    </citation>
    <scope>NUCLEOTIDE SEQUENCE [LARGE SCALE GENOMIC DNA]</scope>
    <source>
        <strain evidence="2 3">UGP3</strain>
        <tissue evidence="2">Spores</tissue>
    </source>
</reference>
<dbReference type="RefSeq" id="XP_013237332.1">
    <property type="nucleotide sequence ID" value="XM_013381878.1"/>
</dbReference>
<dbReference type="Proteomes" id="UP000029725">
    <property type="component" value="Unassembled WGS sequence"/>
</dbReference>
<dbReference type="SUPFAM" id="SSF56281">
    <property type="entry name" value="Metallo-hydrolase/oxidoreductase"/>
    <property type="match status" value="1"/>
</dbReference>
<dbReference type="GO" id="GO:0042781">
    <property type="term" value="F:3'-tRNA processing endoribonuclease activity"/>
    <property type="evidence" value="ECO:0007669"/>
    <property type="project" value="TreeGrafter"/>
</dbReference>
<feature type="domain" description="Metallo-beta-lactamase" evidence="1">
    <location>
        <begin position="157"/>
        <end position="377"/>
    </location>
</feature>
<dbReference type="InterPro" id="IPR036866">
    <property type="entry name" value="RibonucZ/Hydroxyglut_hydro"/>
</dbReference>
<dbReference type="AlphaFoldDB" id="A0A098VPP3"/>
<dbReference type="InterPro" id="IPR001279">
    <property type="entry name" value="Metallo-B-lactamas"/>
</dbReference>
<evidence type="ECO:0000313" key="3">
    <source>
        <dbReference type="Proteomes" id="UP000029725"/>
    </source>
</evidence>
<accession>A0A098VPP3</accession>
<dbReference type="Pfam" id="PF12706">
    <property type="entry name" value="Lactamase_B_2"/>
    <property type="match status" value="1"/>
</dbReference>
<evidence type="ECO:0000259" key="1">
    <source>
        <dbReference type="Pfam" id="PF12706"/>
    </source>
</evidence>
<dbReference type="VEuPathDB" id="MicrosporidiaDB:DI09_50p120"/>
<dbReference type="GeneID" id="25260203"/>
<keyword evidence="3" id="KW-1185">Reference proteome</keyword>
<protein>
    <recommendedName>
        <fullName evidence="1">Metallo-beta-lactamase domain-containing protein</fullName>
    </recommendedName>
</protein>
<dbReference type="OrthoDB" id="527344at2759"/>
<dbReference type="PANTHER" id="PTHR46018:SF2">
    <property type="entry name" value="ZINC PHOSPHODIESTERASE ELAC PROTEIN 1"/>
    <property type="match status" value="1"/>
</dbReference>
<dbReference type="Gene3D" id="3.60.15.10">
    <property type="entry name" value="Ribonuclease Z/Hydroxyacylglutathione hydrolase-like"/>
    <property type="match status" value="1"/>
</dbReference>
<comment type="caution">
    <text evidence="2">The sequence shown here is derived from an EMBL/GenBank/DDBJ whole genome shotgun (WGS) entry which is preliminary data.</text>
</comment>
<sequence>MEGAVDLFFHCAPSRKRSLQGSTRWFARARATFKNQRQTKGTFLRAPEQISYRGRLRGYWLLGHYQPPIACDQAARMGSLGCLFFYQNRGRKNALEDSNRNSHHADSKIPEGNFRLLSRNIFRHTDLHSLNFISRYLFSLTLLHLGIKLGSDTLWIFDCGDGTVRQLLSSPIALLRPSVIFITHLHEDHFLGLPALVKLCQGCCFVCLLLEKVTVVGPLGIYDLLSPFLNAYDMKRQVSFVEIVPAEKTPPSNFKSNAMHRYVCPSSVESSTYVAYQDQDFAVIAMPIKHSTFCLGYVIFEKAHSLACVPRKISILGDTSHPWSILQLARYSDALIHECTFLGCERLRAEMTMHSTTSMAGAFAKAVAPRALYLNHFSKRYFLYEIENLHNNDPHTELLLAEVRAAMGLPPVITEDDPVVLPVKDLQSYRIPSRSAKDFLKFVTADSMRNCTENTAPEHPVYPFVRMPRKDPCTAESSMLLMDLKD</sequence>
<evidence type="ECO:0000313" key="2">
    <source>
        <dbReference type="EMBL" id="KGG50905.1"/>
    </source>
</evidence>
<organism evidence="2 3">
    <name type="scientific">Mitosporidium daphniae</name>
    <dbReference type="NCBI Taxonomy" id="1485682"/>
    <lineage>
        <taxon>Eukaryota</taxon>
        <taxon>Fungi</taxon>
        <taxon>Fungi incertae sedis</taxon>
        <taxon>Microsporidia</taxon>
        <taxon>Mitosporidium</taxon>
    </lineage>
</organism>
<dbReference type="HOGENOM" id="CLU_561484_0_0_1"/>
<proteinExistence type="predicted"/>
<dbReference type="PANTHER" id="PTHR46018">
    <property type="entry name" value="ZINC PHOSPHODIESTERASE ELAC PROTEIN 1"/>
    <property type="match status" value="1"/>
</dbReference>
<dbReference type="GO" id="GO:0005634">
    <property type="term" value="C:nucleus"/>
    <property type="evidence" value="ECO:0007669"/>
    <property type="project" value="TreeGrafter"/>
</dbReference>
<gene>
    <name evidence="2" type="ORF">DI09_50p120</name>
</gene>